<evidence type="ECO:0000256" key="3">
    <source>
        <dbReference type="ARBA" id="ARBA00022723"/>
    </source>
</evidence>
<name>C3X4E8_9BURK</name>
<dbReference type="Pfam" id="PF01435">
    <property type="entry name" value="Peptidase_M48"/>
    <property type="match status" value="1"/>
</dbReference>
<evidence type="ECO:0000313" key="8">
    <source>
        <dbReference type="EMBL" id="EEO28084.1"/>
    </source>
</evidence>
<evidence type="ECO:0000313" key="9">
    <source>
        <dbReference type="Proteomes" id="UP000003973"/>
    </source>
</evidence>
<dbReference type="SUPFAM" id="SSF48452">
    <property type="entry name" value="TPR-like"/>
    <property type="match status" value="1"/>
</dbReference>
<organism evidence="8 9">
    <name type="scientific">Oxalobacter paraformigenes</name>
    <dbReference type="NCBI Taxonomy" id="556268"/>
    <lineage>
        <taxon>Bacteria</taxon>
        <taxon>Pseudomonadati</taxon>
        <taxon>Pseudomonadota</taxon>
        <taxon>Betaproteobacteria</taxon>
        <taxon>Burkholderiales</taxon>
        <taxon>Oxalobacteraceae</taxon>
        <taxon>Oxalobacter</taxon>
    </lineage>
</organism>
<dbReference type="Proteomes" id="UP000003973">
    <property type="component" value="Unassembled WGS sequence"/>
</dbReference>
<dbReference type="GO" id="GO:0016020">
    <property type="term" value="C:membrane"/>
    <property type="evidence" value="ECO:0007669"/>
    <property type="project" value="TreeGrafter"/>
</dbReference>
<dbReference type="InterPro" id="IPR001915">
    <property type="entry name" value="Peptidase_M48"/>
</dbReference>
<dbReference type="HOGENOM" id="CLU_030556_1_0_4"/>
<keyword evidence="5" id="KW-0862">Zinc</keyword>
<dbReference type="CDD" id="cd07333">
    <property type="entry name" value="M48C_bepA_like"/>
    <property type="match status" value="1"/>
</dbReference>
<evidence type="ECO:0000256" key="2">
    <source>
        <dbReference type="ARBA" id="ARBA00022670"/>
    </source>
</evidence>
<dbReference type="GO" id="GO:0004222">
    <property type="term" value="F:metalloendopeptidase activity"/>
    <property type="evidence" value="ECO:0007669"/>
    <property type="project" value="InterPro"/>
</dbReference>
<dbReference type="InterPro" id="IPR051156">
    <property type="entry name" value="Mito/Outer_Membr_Metalloprot"/>
</dbReference>
<keyword evidence="3" id="KW-0479">Metal-binding</keyword>
<evidence type="ECO:0000259" key="7">
    <source>
        <dbReference type="Pfam" id="PF01435"/>
    </source>
</evidence>
<sequence length="518" mass="57350">MRMKYRYDITMHEFSILSSDNRMVRSFRRLVIPLIAVFCLQTPLATAQSDIPSLGDTARGELTPVAEYQLGKEIMVQVRSDPAYVNDPVLTEYLTNLGNRLVSADPQIRGELANDFSFFAIRDATLNAFALPGGFIGVHTGLLLATQSESELASVLSHEIGHVSQRHIARMLSQQRQDILIPIAATVLAILAAQAGGDAAGAVMMGGQGYAIQKQINFTRDAEKEADRVGFSILKGAGFDTTGMTSFFQRMQTATRTYSDAPSPYLRTHPLTSERIADIEARVRREPYRQHADDLDFYLMRAKARLVQDDSAPALQKAAAMFEEQIKSGSRLYMAAGNYGLALIALQRKEPAKARTYLQQVKKTVGEAAARQSLALDSLTVEILLASGQTADAVREARAATVRFPSSRALAHQYANALYAAKRYDEAAKYLRKQVQMYRDDATLQRQLAKVYDAQGKKALMHMALAESYALSGAYTAALEQLNLARKAGDVTFYDQSVIDAREREWKAIVKENLKERS</sequence>
<keyword evidence="2" id="KW-0645">Protease</keyword>
<dbReference type="EMBL" id="ACDP02000006">
    <property type="protein sequence ID" value="EEO28084.1"/>
    <property type="molecule type" value="Genomic_DNA"/>
</dbReference>
<dbReference type="GO" id="GO:0051603">
    <property type="term" value="P:proteolysis involved in protein catabolic process"/>
    <property type="evidence" value="ECO:0007669"/>
    <property type="project" value="TreeGrafter"/>
</dbReference>
<keyword evidence="4" id="KW-0378">Hydrolase</keyword>
<evidence type="ECO:0000256" key="5">
    <source>
        <dbReference type="ARBA" id="ARBA00022833"/>
    </source>
</evidence>
<proteinExistence type="predicted"/>
<evidence type="ECO:0000256" key="1">
    <source>
        <dbReference type="ARBA" id="ARBA00001947"/>
    </source>
</evidence>
<dbReference type="GO" id="GO:0046872">
    <property type="term" value="F:metal ion binding"/>
    <property type="evidence" value="ECO:0007669"/>
    <property type="project" value="UniProtKB-KW"/>
</dbReference>
<feature type="domain" description="Peptidase M48" evidence="7">
    <location>
        <begin position="114"/>
        <end position="282"/>
    </location>
</feature>
<evidence type="ECO:0000256" key="4">
    <source>
        <dbReference type="ARBA" id="ARBA00022801"/>
    </source>
</evidence>
<dbReference type="AlphaFoldDB" id="C3X4E8"/>
<dbReference type="PANTHER" id="PTHR22726:SF1">
    <property type="entry name" value="METALLOENDOPEPTIDASE OMA1, MITOCHONDRIAL"/>
    <property type="match status" value="1"/>
</dbReference>
<comment type="caution">
    <text evidence="8">The sequence shown here is derived from an EMBL/GenBank/DDBJ whole genome shotgun (WGS) entry which is preliminary data.</text>
</comment>
<dbReference type="PANTHER" id="PTHR22726">
    <property type="entry name" value="METALLOENDOPEPTIDASE OMA1"/>
    <property type="match status" value="1"/>
</dbReference>
<dbReference type="Gene3D" id="1.25.40.10">
    <property type="entry name" value="Tetratricopeptide repeat domain"/>
    <property type="match status" value="1"/>
</dbReference>
<reference evidence="8" key="1">
    <citation type="submission" date="2011-10" db="EMBL/GenBank/DDBJ databases">
        <title>The Genome Sequence of Oxalobacter formigenes HOxBLS.</title>
        <authorList>
            <consortium name="The Broad Institute Genome Sequencing Platform"/>
            <person name="Earl A."/>
            <person name="Ward D."/>
            <person name="Feldgarden M."/>
            <person name="Gevers D."/>
            <person name="Allison M.J."/>
            <person name="Humphrey S."/>
            <person name="Young S.K."/>
            <person name="Zeng Q."/>
            <person name="Gargeya S."/>
            <person name="Fitzgerald M."/>
            <person name="Haas B."/>
            <person name="Abouelleil A."/>
            <person name="Alvarado L."/>
            <person name="Arachchi H.M."/>
            <person name="Berlin A."/>
            <person name="Brown A."/>
            <person name="Chapman S.B."/>
            <person name="Chen Z."/>
            <person name="Dunbar C."/>
            <person name="Freedman E."/>
            <person name="Gearin G."/>
            <person name="Goldberg J."/>
            <person name="Griggs A."/>
            <person name="Gujja S."/>
            <person name="Heiman D."/>
            <person name="Howarth C."/>
            <person name="Larson L."/>
            <person name="Lui A."/>
            <person name="MacDonald P.J.P."/>
            <person name="Montmayeur A."/>
            <person name="Murphy C."/>
            <person name="Neiman D."/>
            <person name="Pearson M."/>
            <person name="Priest M."/>
            <person name="Roberts A."/>
            <person name="Saif S."/>
            <person name="Shea T."/>
            <person name="Shenoy N."/>
            <person name="Sisk P."/>
            <person name="Stolte C."/>
            <person name="Sykes S."/>
            <person name="Wortman J."/>
            <person name="Nusbaum C."/>
            <person name="Birren B."/>
        </authorList>
    </citation>
    <scope>NUCLEOTIDE SEQUENCE [LARGE SCALE GENOMIC DNA]</scope>
    <source>
        <strain evidence="8">HOxBLS</strain>
    </source>
</reference>
<comment type="cofactor">
    <cofactor evidence="1">
        <name>Zn(2+)</name>
        <dbReference type="ChEBI" id="CHEBI:29105"/>
    </cofactor>
</comment>
<gene>
    <name evidence="8" type="ORF">OFAG_01237</name>
</gene>
<protein>
    <recommendedName>
        <fullName evidence="7">Peptidase M48 domain-containing protein</fullName>
    </recommendedName>
</protein>
<accession>C3X4E8</accession>
<dbReference type="InterPro" id="IPR011990">
    <property type="entry name" value="TPR-like_helical_dom_sf"/>
</dbReference>
<keyword evidence="6" id="KW-0482">Metalloprotease</keyword>
<dbReference type="eggNOG" id="COG4783">
    <property type="taxonomic scope" value="Bacteria"/>
</dbReference>
<dbReference type="Gene3D" id="3.30.2010.10">
    <property type="entry name" value="Metalloproteases ('zincins'), catalytic domain"/>
    <property type="match status" value="1"/>
</dbReference>
<evidence type="ECO:0000256" key="6">
    <source>
        <dbReference type="ARBA" id="ARBA00023049"/>
    </source>
</evidence>
<keyword evidence="9" id="KW-1185">Reference proteome</keyword>